<evidence type="ECO:0000313" key="2">
    <source>
        <dbReference type="EMBL" id="OVE84719.1"/>
    </source>
</evidence>
<comment type="caution">
    <text evidence="2">The sequence shown here is derived from an EMBL/GenBank/DDBJ whole genome shotgun (WGS) entry which is preliminary data.</text>
</comment>
<accession>A0A202E933</accession>
<name>A0A202E933_9EURY</name>
<feature type="region of interest" description="Disordered" evidence="1">
    <location>
        <begin position="1"/>
        <end position="28"/>
    </location>
</feature>
<sequence length="110" mass="11809">MSNQPPSPPSPSGPSPAMPSEPTTDTDEQVLVTTTQLEAALESHLSVSLGSDTLETVLVELDRAGYVEWIAITDTGDYVWDLADSPEQISEAIATGIANRLEGWVRSQLR</sequence>
<protein>
    <submittedName>
        <fullName evidence="2">Uncharacterized protein</fullName>
    </submittedName>
</protein>
<evidence type="ECO:0000313" key="3">
    <source>
        <dbReference type="Proteomes" id="UP000196084"/>
    </source>
</evidence>
<reference evidence="2 3" key="1">
    <citation type="submission" date="2017-02" db="EMBL/GenBank/DDBJ databases">
        <title>Natronthermophilus aegyptiacus gen. nov.,sp. nov., an aerobic, extremely halophilic alkalithermophilic archaeon isolated from the athalassohaline Wadi An Natrun, Egypt.</title>
        <authorList>
            <person name="Zhao B."/>
        </authorList>
    </citation>
    <scope>NUCLEOTIDE SEQUENCE [LARGE SCALE GENOMIC DNA]</scope>
    <source>
        <strain evidence="2 3">CGMCC 1.3597</strain>
    </source>
</reference>
<gene>
    <name evidence="2" type="ORF">B2G88_10060</name>
</gene>
<dbReference type="EMBL" id="MWPH01000002">
    <property type="protein sequence ID" value="OVE84719.1"/>
    <property type="molecule type" value="Genomic_DNA"/>
</dbReference>
<feature type="compositionally biased region" description="Pro residues" evidence="1">
    <location>
        <begin position="1"/>
        <end position="19"/>
    </location>
</feature>
<dbReference type="AlphaFoldDB" id="A0A202E933"/>
<keyword evidence="3" id="KW-1185">Reference proteome</keyword>
<proteinExistence type="predicted"/>
<organism evidence="2 3">
    <name type="scientific">Natronolimnobius baerhuensis</name>
    <dbReference type="NCBI Taxonomy" id="253108"/>
    <lineage>
        <taxon>Archaea</taxon>
        <taxon>Methanobacteriati</taxon>
        <taxon>Methanobacteriota</taxon>
        <taxon>Stenosarchaea group</taxon>
        <taxon>Halobacteria</taxon>
        <taxon>Halobacteriales</taxon>
        <taxon>Natrialbaceae</taxon>
        <taxon>Natronolimnobius</taxon>
    </lineage>
</organism>
<evidence type="ECO:0000256" key="1">
    <source>
        <dbReference type="SAM" id="MobiDB-lite"/>
    </source>
</evidence>
<dbReference type="RefSeq" id="WP_140408834.1">
    <property type="nucleotide sequence ID" value="NZ_MWPH01000002.1"/>
</dbReference>
<dbReference type="OrthoDB" id="206185at2157"/>
<dbReference type="Proteomes" id="UP000196084">
    <property type="component" value="Unassembled WGS sequence"/>
</dbReference>